<feature type="chain" id="PRO_5041260742" evidence="5">
    <location>
        <begin position="21"/>
        <end position="984"/>
    </location>
</feature>
<dbReference type="GO" id="GO:0016757">
    <property type="term" value="F:glycosyltransferase activity"/>
    <property type="evidence" value="ECO:0007669"/>
    <property type="project" value="InterPro"/>
</dbReference>
<dbReference type="Gene3D" id="2.10.25.10">
    <property type="entry name" value="Laminin"/>
    <property type="match status" value="2"/>
</dbReference>
<dbReference type="Pfam" id="PF01370">
    <property type="entry name" value="Epimerase"/>
    <property type="match status" value="1"/>
</dbReference>
<keyword evidence="2" id="KW-0520">NAD</keyword>
<keyword evidence="8" id="KW-1185">Reference proteome</keyword>
<evidence type="ECO:0000313" key="7">
    <source>
        <dbReference type="EMBL" id="CAI8046780.1"/>
    </source>
</evidence>
<dbReference type="Pfam" id="PF01501">
    <property type="entry name" value="Glyco_transf_8"/>
    <property type="match status" value="1"/>
</dbReference>
<dbReference type="SUPFAM" id="SSF51735">
    <property type="entry name" value="NAD(P)-binding Rossmann-fold domains"/>
    <property type="match status" value="1"/>
</dbReference>
<feature type="domain" description="EGF-like" evidence="6">
    <location>
        <begin position="490"/>
        <end position="531"/>
    </location>
</feature>
<comment type="similarity">
    <text evidence="1">Belongs to the NAD(P)-dependent epimerase/dehydratase family.</text>
</comment>
<comment type="caution">
    <text evidence="7">The sequence shown here is derived from an EMBL/GenBank/DDBJ whole genome shotgun (WGS) entry which is preliminary data.</text>
</comment>
<dbReference type="SMART" id="SM00179">
    <property type="entry name" value="EGF_CA"/>
    <property type="match status" value="2"/>
</dbReference>
<dbReference type="InterPro" id="IPR029044">
    <property type="entry name" value="Nucleotide-diphossugar_trans"/>
</dbReference>
<dbReference type="InterPro" id="IPR002495">
    <property type="entry name" value="Glyco_trans_8"/>
</dbReference>
<dbReference type="SMART" id="SM00181">
    <property type="entry name" value="EGF"/>
    <property type="match status" value="3"/>
</dbReference>
<dbReference type="InterPro" id="IPR036291">
    <property type="entry name" value="NAD(P)-bd_dom_sf"/>
</dbReference>
<gene>
    <name evidence="7" type="ORF">GBAR_LOCUS25865</name>
</gene>
<proteinExistence type="inferred from homology"/>
<keyword evidence="3 4" id="KW-1015">Disulfide bond</keyword>
<evidence type="ECO:0000256" key="2">
    <source>
        <dbReference type="ARBA" id="ARBA00023027"/>
    </source>
</evidence>
<sequence>MGGFPVLVLAFGLSVGFTLGRKPEPRRSERVVLVTGAAGFIGFHAAKQLAEGWGVERVVGIDSFNEYYDVQLKKDRASYLLRIGVEVYRGDVCDGEVLQHLFAKYNFTDVVHMAAQAGVRYSLEDPQAYVSANYECFISLLDSIQKYPAYLVYASSSSVYGKRATVPFSSEEPLKAPGNLYAASKIMNEHLASAYCSQHDLHSIGLRFFTVYGPWGRPDMAAYKFAECIVTGMPVPLFEAGPGEQLKRDFTYIDDIVSGVLSALERTPERCGEAYNLGFGEPLIVEDMLHYLEKELATTAVIDRQPLPPSDMILTFADITISRNVLGFSPKTPTAEGIHRFVKWFRDYYEDRVQWEKKGRSSSRNARLEQSLAEREKEVSAARLQRTADNNSLYRKGLAALRQRYEDAASEAGVLLPVLEKKGFILHSGKTSPGSTVIKAPGLQRNRQKLEARCLATEQCVAFTSEGEFKTSVLPPEQWSDSTLDLYVADVDMCAADLHRCGPHSVCHSSGPGTYDCGCEDGYLRLGRACVERYRESTPSASQQDWLLADLIDGVDWPALVEDREFVFFPGMDSPGGDYLIVGEGLEVEKACRRTPHCLAYNTNGILKHSLQPPQQWVQWTDTSGHGLYVLDIDYCQMGLEQCPAHSQCDRSAPGNFSCQCVPPYQSSGAGGCEMPSTQEISLILSLDKHHLDGVPALLHSLWQHTSKADQLRVYIVAVDMSSTAVLSYLKCHQISSLSVEVMELASAAVSPLRRVVDSPDTVGNLASAANFARFMLPHLFPQLHYAVYLDTDTLVLGDVAEVWSHLISSNKMMVAVPRSSVPYGGLFSSQVKELFQRRYKKTFSDSEPSFNAGLWGMNFDIWRRQQLHVEVEYWTEQALWRFGTQPILLLVAHGQWDHLPLEWNVDGLGWNTFIPQQTLNSAKLLHWSGRGKPWQSDGLYHELWTPHLPSACSGHGRCTQKEDNGEWVCTCEQGYTAPLCTMT</sequence>
<comment type="caution">
    <text evidence="4">Lacks conserved residue(s) required for the propagation of feature annotation.</text>
</comment>
<dbReference type="InterPro" id="IPR001509">
    <property type="entry name" value="Epimerase_deHydtase"/>
</dbReference>
<protein>
    <submittedName>
        <fullName evidence="7">UDP-glucuronate 4-epimerase 4</fullName>
    </submittedName>
</protein>
<name>A0AA35XCV3_GEOBA</name>
<organism evidence="7 8">
    <name type="scientific">Geodia barretti</name>
    <name type="common">Barrett's horny sponge</name>
    <dbReference type="NCBI Taxonomy" id="519541"/>
    <lineage>
        <taxon>Eukaryota</taxon>
        <taxon>Metazoa</taxon>
        <taxon>Porifera</taxon>
        <taxon>Demospongiae</taxon>
        <taxon>Heteroscleromorpha</taxon>
        <taxon>Tetractinellida</taxon>
        <taxon>Astrophorina</taxon>
        <taxon>Geodiidae</taxon>
        <taxon>Geodia</taxon>
    </lineage>
</organism>
<dbReference type="InterPro" id="IPR001881">
    <property type="entry name" value="EGF-like_Ca-bd_dom"/>
</dbReference>
<dbReference type="PRINTS" id="PR01713">
    <property type="entry name" value="NUCEPIMERASE"/>
</dbReference>
<evidence type="ECO:0000256" key="5">
    <source>
        <dbReference type="SAM" id="SignalP"/>
    </source>
</evidence>
<reference evidence="7" key="1">
    <citation type="submission" date="2023-03" db="EMBL/GenBank/DDBJ databases">
        <authorList>
            <person name="Steffen K."/>
            <person name="Cardenas P."/>
        </authorList>
    </citation>
    <scope>NUCLEOTIDE SEQUENCE</scope>
</reference>
<accession>A0AA35XCV3</accession>
<dbReference type="EMBL" id="CASHTH010003591">
    <property type="protein sequence ID" value="CAI8046780.1"/>
    <property type="molecule type" value="Genomic_DNA"/>
</dbReference>
<dbReference type="PROSITE" id="PS01186">
    <property type="entry name" value="EGF_2"/>
    <property type="match status" value="3"/>
</dbReference>
<evidence type="ECO:0000256" key="1">
    <source>
        <dbReference type="ARBA" id="ARBA00007637"/>
    </source>
</evidence>
<feature type="domain" description="EGF-like" evidence="6">
    <location>
        <begin position="944"/>
        <end position="982"/>
    </location>
</feature>
<dbReference type="SUPFAM" id="SSF53448">
    <property type="entry name" value="Nucleotide-diphospho-sugar transferases"/>
    <property type="match status" value="1"/>
</dbReference>
<dbReference type="PANTHER" id="PTHR43574">
    <property type="entry name" value="EPIMERASE-RELATED"/>
    <property type="match status" value="1"/>
</dbReference>
<feature type="signal peptide" evidence="5">
    <location>
        <begin position="1"/>
        <end position="20"/>
    </location>
</feature>
<dbReference type="InterPro" id="IPR009030">
    <property type="entry name" value="Growth_fac_rcpt_cys_sf"/>
</dbReference>
<dbReference type="AlphaFoldDB" id="A0AA35XCV3"/>
<evidence type="ECO:0000256" key="3">
    <source>
        <dbReference type="ARBA" id="ARBA00023157"/>
    </source>
</evidence>
<dbReference type="InterPro" id="IPR000742">
    <property type="entry name" value="EGF"/>
</dbReference>
<dbReference type="Gene3D" id="3.90.550.10">
    <property type="entry name" value="Spore Coat Polysaccharide Biosynthesis Protein SpsA, Chain A"/>
    <property type="match status" value="1"/>
</dbReference>
<evidence type="ECO:0000259" key="6">
    <source>
        <dbReference type="PROSITE" id="PS50026"/>
    </source>
</evidence>
<feature type="disulfide bond" evidence="4">
    <location>
        <begin position="972"/>
        <end position="981"/>
    </location>
</feature>
<dbReference type="Proteomes" id="UP001174909">
    <property type="component" value="Unassembled WGS sequence"/>
</dbReference>
<evidence type="ECO:0000256" key="4">
    <source>
        <dbReference type="PROSITE-ProRule" id="PRU00076"/>
    </source>
</evidence>
<dbReference type="Gene3D" id="3.40.50.720">
    <property type="entry name" value="NAD(P)-binding Rossmann-like Domain"/>
    <property type="match status" value="1"/>
</dbReference>
<evidence type="ECO:0000313" key="8">
    <source>
        <dbReference type="Proteomes" id="UP001174909"/>
    </source>
</evidence>
<keyword evidence="4" id="KW-0245">EGF-like domain</keyword>
<dbReference type="SUPFAM" id="SSF57184">
    <property type="entry name" value="Growth factor receptor domain"/>
    <property type="match status" value="1"/>
</dbReference>
<feature type="disulfide bond" evidence="4">
    <location>
        <begin position="953"/>
        <end position="970"/>
    </location>
</feature>
<dbReference type="PROSITE" id="PS50026">
    <property type="entry name" value="EGF_3"/>
    <property type="match status" value="3"/>
</dbReference>
<keyword evidence="5" id="KW-0732">Signal</keyword>
<feature type="domain" description="EGF-like" evidence="6">
    <location>
        <begin position="632"/>
        <end position="674"/>
    </location>
</feature>
<dbReference type="GO" id="GO:0005509">
    <property type="term" value="F:calcium ion binding"/>
    <property type="evidence" value="ECO:0007669"/>
    <property type="project" value="InterPro"/>
</dbReference>